<sequence length="134" mass="15666">MFSKFKDALPGMMTLRLINSFNEIASHSSSHDSNSNWHSLVDHGYNFLIFPSANSPYQISSRYIDTELSPRAFGAYVSLLVLNHWATKMYEMDDNRLSQYFNYHFHDSKRYLVDHCHELEIAPFEANLVIRLVE</sequence>
<evidence type="ECO:0000313" key="1">
    <source>
        <dbReference type="EMBL" id="RTR26462.1"/>
    </source>
</evidence>
<dbReference type="OrthoDB" id="6263487at2"/>
<name>A0A3S0REI5_9GAMM</name>
<dbReference type="Proteomes" id="UP000282060">
    <property type="component" value="Unassembled WGS sequence"/>
</dbReference>
<protein>
    <submittedName>
        <fullName evidence="1">Uncharacterized protein</fullName>
    </submittedName>
</protein>
<accession>A0A3S0REI5</accession>
<reference evidence="1 2" key="1">
    <citation type="submission" date="2018-12" db="EMBL/GenBank/DDBJ databases">
        <authorList>
            <person name="Yu L."/>
        </authorList>
    </citation>
    <scope>NUCLEOTIDE SEQUENCE [LARGE SCALE GENOMIC DNA]</scope>
    <source>
        <strain evidence="1 2">HAW-EB5</strain>
    </source>
</reference>
<evidence type="ECO:0000313" key="2">
    <source>
        <dbReference type="Proteomes" id="UP000282060"/>
    </source>
</evidence>
<comment type="caution">
    <text evidence="1">The sequence shown here is derived from an EMBL/GenBank/DDBJ whole genome shotgun (WGS) entry which is preliminary data.</text>
</comment>
<proteinExistence type="predicted"/>
<dbReference type="InterPro" id="IPR042297">
    <property type="entry name" value="Antirestriction_sf"/>
</dbReference>
<gene>
    <name evidence="1" type="ORF">EKG39_21890</name>
</gene>
<organism evidence="1 2">
    <name type="scientific">Shewanella atlantica</name>
    <dbReference type="NCBI Taxonomy" id="271099"/>
    <lineage>
        <taxon>Bacteria</taxon>
        <taxon>Pseudomonadati</taxon>
        <taxon>Pseudomonadota</taxon>
        <taxon>Gammaproteobacteria</taxon>
        <taxon>Alteromonadales</taxon>
        <taxon>Shewanellaceae</taxon>
        <taxon>Shewanella</taxon>
    </lineage>
</organism>
<keyword evidence="2" id="KW-1185">Reference proteome</keyword>
<dbReference type="RefSeq" id="WP_126508113.1">
    <property type="nucleotide sequence ID" value="NZ_RXNV01000021.1"/>
</dbReference>
<dbReference type="AlphaFoldDB" id="A0A3S0REI5"/>
<dbReference type="EMBL" id="RXNV01000021">
    <property type="protein sequence ID" value="RTR26462.1"/>
    <property type="molecule type" value="Genomic_DNA"/>
</dbReference>
<dbReference type="Gene3D" id="3.30.70.3580">
    <property type="entry name" value="Antirestriction protein"/>
    <property type="match status" value="1"/>
</dbReference>